<keyword evidence="10" id="KW-0408">Iron</keyword>
<evidence type="ECO:0000256" key="10">
    <source>
        <dbReference type="ARBA" id="ARBA00023004"/>
    </source>
</evidence>
<evidence type="ECO:0000256" key="17">
    <source>
        <dbReference type="SAM" id="MobiDB-lite"/>
    </source>
</evidence>
<feature type="compositionally biased region" description="Acidic residues" evidence="17">
    <location>
        <begin position="438"/>
        <end position="454"/>
    </location>
</feature>
<keyword evidence="12" id="KW-0969">Cilium</keyword>
<keyword evidence="6" id="KW-0963">Cytoplasm</keyword>
<evidence type="ECO:0000313" key="18">
    <source>
        <dbReference type="EMBL" id="KAF0022187.1"/>
    </source>
</evidence>
<gene>
    <name evidence="18" type="ORF">F2P81_025558</name>
</gene>
<dbReference type="PANTHER" id="PTHR13159:SF0">
    <property type="entry name" value="RADIAL SPOKE HEAD 6 HOMOLOG A"/>
    <property type="match status" value="1"/>
</dbReference>
<dbReference type="EMBL" id="VEVO01000050">
    <property type="protein sequence ID" value="KAF0022187.1"/>
    <property type="molecule type" value="Genomic_DNA"/>
</dbReference>
<dbReference type="Pfam" id="PF13646">
    <property type="entry name" value="HEAT_2"/>
    <property type="match status" value="1"/>
</dbReference>
<dbReference type="GO" id="GO:0019135">
    <property type="term" value="F:deoxyhypusine monooxygenase activity"/>
    <property type="evidence" value="ECO:0007669"/>
    <property type="project" value="UniProtKB-EC"/>
</dbReference>
<feature type="compositionally biased region" description="Acidic residues" evidence="17">
    <location>
        <begin position="628"/>
        <end position="646"/>
    </location>
</feature>
<dbReference type="AlphaFoldDB" id="A0A6A4RPR9"/>
<comment type="pathway">
    <text evidence="4">Protein modification; eIF5A hypusination.</text>
</comment>
<dbReference type="SMART" id="SM00567">
    <property type="entry name" value="EZ_HEAT"/>
    <property type="match status" value="5"/>
</dbReference>
<evidence type="ECO:0000256" key="7">
    <source>
        <dbReference type="ARBA" id="ARBA00022723"/>
    </source>
</evidence>
<dbReference type="Proteomes" id="UP000438429">
    <property type="component" value="Unassembled WGS sequence"/>
</dbReference>
<feature type="compositionally biased region" description="Acidic residues" evidence="17">
    <location>
        <begin position="762"/>
        <end position="776"/>
    </location>
</feature>
<evidence type="ECO:0000256" key="14">
    <source>
        <dbReference type="ARBA" id="ARBA00023256"/>
    </source>
</evidence>
<organism evidence="18 19">
    <name type="scientific">Scophthalmus maximus</name>
    <name type="common">Turbot</name>
    <name type="synonym">Psetta maxima</name>
    <dbReference type="NCBI Taxonomy" id="52904"/>
    <lineage>
        <taxon>Eukaryota</taxon>
        <taxon>Metazoa</taxon>
        <taxon>Chordata</taxon>
        <taxon>Craniata</taxon>
        <taxon>Vertebrata</taxon>
        <taxon>Euteleostomi</taxon>
        <taxon>Actinopterygii</taxon>
        <taxon>Neopterygii</taxon>
        <taxon>Teleostei</taxon>
        <taxon>Neoteleostei</taxon>
        <taxon>Acanthomorphata</taxon>
        <taxon>Carangaria</taxon>
        <taxon>Pleuronectiformes</taxon>
        <taxon>Pleuronectoidei</taxon>
        <taxon>Scophthalmidae</taxon>
        <taxon>Scophthalmus</taxon>
    </lineage>
</organism>
<evidence type="ECO:0000256" key="16">
    <source>
        <dbReference type="ARBA" id="ARBA00045876"/>
    </source>
</evidence>
<evidence type="ECO:0000256" key="12">
    <source>
        <dbReference type="ARBA" id="ARBA00023069"/>
    </source>
</evidence>
<dbReference type="GO" id="GO:0046872">
    <property type="term" value="F:metal ion binding"/>
    <property type="evidence" value="ECO:0007669"/>
    <property type="project" value="UniProtKB-KW"/>
</dbReference>
<protein>
    <recommendedName>
        <fullName evidence="5">deoxyhypusine monooxygenase</fullName>
        <ecNumber evidence="5">1.14.99.29</ecNumber>
    </recommendedName>
</protein>
<evidence type="ECO:0000313" key="19">
    <source>
        <dbReference type="Proteomes" id="UP000438429"/>
    </source>
</evidence>
<evidence type="ECO:0000256" key="9">
    <source>
        <dbReference type="ARBA" id="ARBA00023002"/>
    </source>
</evidence>
<dbReference type="EC" id="1.14.99.29" evidence="5"/>
<keyword evidence="13" id="KW-0206">Cytoskeleton</keyword>
<dbReference type="InterPro" id="IPR011989">
    <property type="entry name" value="ARM-like"/>
</dbReference>
<keyword evidence="8" id="KW-0677">Repeat</keyword>
<proteinExistence type="predicted"/>
<feature type="region of interest" description="Disordered" evidence="17">
    <location>
        <begin position="438"/>
        <end position="481"/>
    </location>
</feature>
<evidence type="ECO:0000256" key="1">
    <source>
        <dbReference type="ARBA" id="ARBA00000068"/>
    </source>
</evidence>
<feature type="region of interest" description="Disordered" evidence="17">
    <location>
        <begin position="746"/>
        <end position="776"/>
    </location>
</feature>
<keyword evidence="7" id="KW-0479">Metal-binding</keyword>
<evidence type="ECO:0000256" key="2">
    <source>
        <dbReference type="ARBA" id="ARBA00001954"/>
    </source>
</evidence>
<dbReference type="FunFam" id="1.25.10.10:FF:000099">
    <property type="entry name" value="Deoxyhypusine hydroxylase"/>
    <property type="match status" value="1"/>
</dbReference>
<comment type="caution">
    <text evidence="18">The sequence shown here is derived from an EMBL/GenBank/DDBJ whole genome shotgun (WGS) entry which is preliminary data.</text>
</comment>
<evidence type="ECO:0000256" key="5">
    <source>
        <dbReference type="ARBA" id="ARBA00012606"/>
    </source>
</evidence>
<comment type="catalytic activity">
    <reaction evidence="1">
        <text>[eIF5A protein]-deoxyhypusine + AH2 + O2 = [eIF5A protein]-hypusine + A + H2O</text>
        <dbReference type="Rhea" id="RHEA:14101"/>
        <dbReference type="Rhea" id="RHEA-COMP:10144"/>
        <dbReference type="Rhea" id="RHEA-COMP:12592"/>
        <dbReference type="ChEBI" id="CHEBI:13193"/>
        <dbReference type="ChEBI" id="CHEBI:15377"/>
        <dbReference type="ChEBI" id="CHEBI:15379"/>
        <dbReference type="ChEBI" id="CHEBI:17499"/>
        <dbReference type="ChEBI" id="CHEBI:82657"/>
        <dbReference type="ChEBI" id="CHEBI:91175"/>
        <dbReference type="EC" id="1.14.99.29"/>
    </reaction>
</comment>
<dbReference type="GO" id="GO:0001534">
    <property type="term" value="C:radial spoke"/>
    <property type="evidence" value="ECO:0007669"/>
    <property type="project" value="InterPro"/>
</dbReference>
<accession>A0A6A4RPR9</accession>
<dbReference type="InterPro" id="IPR016024">
    <property type="entry name" value="ARM-type_fold"/>
</dbReference>
<keyword evidence="15" id="KW-0966">Cell projection</keyword>
<evidence type="ECO:0000256" key="3">
    <source>
        <dbReference type="ARBA" id="ARBA00004430"/>
    </source>
</evidence>
<evidence type="ECO:0000256" key="4">
    <source>
        <dbReference type="ARBA" id="ARBA00005041"/>
    </source>
</evidence>
<name>A0A6A4RPR9_SCOMX</name>
<evidence type="ECO:0000256" key="8">
    <source>
        <dbReference type="ARBA" id="ARBA00022737"/>
    </source>
</evidence>
<evidence type="ECO:0000256" key="6">
    <source>
        <dbReference type="ARBA" id="ARBA00022490"/>
    </source>
</evidence>
<comment type="subcellular location">
    <subcellularLocation>
        <location evidence="3">Cytoplasm</location>
        <location evidence="3">Cytoskeleton</location>
        <location evidence="3">Cilium axoneme</location>
    </subcellularLocation>
</comment>
<evidence type="ECO:0000256" key="13">
    <source>
        <dbReference type="ARBA" id="ARBA00023212"/>
    </source>
</evidence>
<dbReference type="Pfam" id="PF04712">
    <property type="entry name" value="Radial_spoke"/>
    <property type="match status" value="1"/>
</dbReference>
<dbReference type="InterPro" id="IPR004155">
    <property type="entry name" value="PBS_lyase_HEAT"/>
</dbReference>
<evidence type="ECO:0000256" key="11">
    <source>
        <dbReference type="ARBA" id="ARBA00023033"/>
    </source>
</evidence>
<sequence length="776" mass="87246">MSRDGPVSLRKPWRSTFCLSDPVSKQIQHDSSSKLHKIPLSSSMTNVDQVAAVGQVLVDPGLDLTRRFRALFTLRNLGGTEAIKWISKAFTDESALLKHELAYCLGQMQDRQAIPTLSAVLKDAQQEPMVRHEADPAPPAVNRTVSELRSVLLDESLPLFERYRAMFALRNLSNEEAVLALGDGLQCSSTLFRHEIGYVLGQMQHPAAVPALCAALECPGENPMVRHEAAEALGSIGKEDCLAVLQRYRGDRERIVKESCEVALDMLEYENSDHFQYADELFQPFKSFRCNEESYDHLSRLLIKVMDEQPQNAVDVIEDMSHDMKQGLFKDKQSTLRDLPQTTAAELLAEQQRLLFSQPEDTEQEDELVETPLPNVSEIGFYLEQAGVGLGREEMQRVFLALKQLVELQAILRCRLWGKILGTESSYIVAEAECREWEEEEEQITDEAEEEEEREDKCRESEDNEVDPLPQSTYKTPPVVPKEAAGTGANKFFYYVCKEPGLPWVKLPSVSPAQITVARQIRKFFTGRLDSPVHSFPPFPGNEANYLRAQIARISAGTQVSPQGFFQAGEEEGDEEDEAPQDSYEVNSDFEAIPVAEMAESLSTWVHHVQHILPQGRCMWVNLAVEPEEDPNEDGEGEEEPDEPEPEVGPPLLTPVSQDAEIFNTAPWSSKMSSTLTSQHAVALLRSNIWPGAYTYSCGKKFENIYVGWGLKYAGEGYSPSVPQPPQREYPSEPEITEALDPSLEEEQALREDLEEQQAAQEELEDADEEDEEYDD</sequence>
<comment type="cofactor">
    <cofactor evidence="2">
        <name>Fe(2+)</name>
        <dbReference type="ChEBI" id="CHEBI:29033"/>
    </cofactor>
</comment>
<reference evidence="18 19" key="1">
    <citation type="submission" date="2019-06" db="EMBL/GenBank/DDBJ databases">
        <title>Draft genomes of female and male turbot (Scophthalmus maximus).</title>
        <authorList>
            <person name="Xu H."/>
            <person name="Xu X.-W."/>
            <person name="Shao C."/>
            <person name="Chen S."/>
        </authorList>
    </citation>
    <scope>NUCLEOTIDE SEQUENCE [LARGE SCALE GENOMIC DNA]</scope>
    <source>
        <strain evidence="18">Ysfricsl-2016a</strain>
        <tissue evidence="18">Blood</tissue>
    </source>
</reference>
<dbReference type="GO" id="GO:0060294">
    <property type="term" value="P:cilium movement involved in cell motility"/>
    <property type="evidence" value="ECO:0007669"/>
    <property type="project" value="InterPro"/>
</dbReference>
<keyword evidence="14" id="KW-0386">Hypusine biosynthesis</keyword>
<evidence type="ECO:0000256" key="15">
    <source>
        <dbReference type="ARBA" id="ARBA00023273"/>
    </source>
</evidence>
<feature type="region of interest" description="Disordered" evidence="17">
    <location>
        <begin position="628"/>
        <end position="655"/>
    </location>
</feature>
<keyword evidence="11" id="KW-0503">Monooxygenase</keyword>
<dbReference type="Gene3D" id="1.25.10.10">
    <property type="entry name" value="Leucine-rich Repeat Variant"/>
    <property type="match status" value="2"/>
</dbReference>
<comment type="function">
    <text evidence="16">Catalyzes the hydroxylation of the N(6)-(4-aminobutyl)-L-lysine intermediate produced by deoxyhypusine synthase/DHPS on a critical lysine of the eukaryotic translation initiation factor 5A/eIF-5A. This is the second step of the post-translational modification of that lysine into an unusual amino acid residue named hypusine. Hypusination is unique to mature eIF-5A factor and is essential for its function.</text>
</comment>
<dbReference type="Pfam" id="PF03130">
    <property type="entry name" value="HEAT_PBS"/>
    <property type="match status" value="1"/>
</dbReference>
<dbReference type="InterPro" id="IPR006802">
    <property type="entry name" value="Radial_spoke"/>
</dbReference>
<keyword evidence="9" id="KW-0560">Oxidoreductase</keyword>
<dbReference type="SUPFAM" id="SSF48371">
    <property type="entry name" value="ARM repeat"/>
    <property type="match status" value="1"/>
</dbReference>
<dbReference type="PANTHER" id="PTHR13159">
    <property type="entry name" value="RADIAL SPOKEHEAD-RELATED"/>
    <property type="match status" value="1"/>
</dbReference>
<dbReference type="GO" id="GO:0035082">
    <property type="term" value="P:axoneme assembly"/>
    <property type="evidence" value="ECO:0007669"/>
    <property type="project" value="TreeGrafter"/>
</dbReference>